<sequence>MSSEFPRILTLLRKERGISQKQAAASLGVSQALLSHYENGIRECGLSFVVKAADFYGVSCDYLLGRTADPGRRETSPPPEEEKPPAAEPEGEAHQPLTGAFKMLLALCDRIGCPALSREVERYLTAAVYRMFRRLYRVHPRNAEGLFTLPGPRGEMLARCRMEEAAAEADIIAGDLCGEGVLTPAQREKGALTTETLSGYGEDGKALLALIREEENGYKKE</sequence>
<feature type="compositionally biased region" description="Basic and acidic residues" evidence="2">
    <location>
        <begin position="69"/>
        <end position="85"/>
    </location>
</feature>
<evidence type="ECO:0000256" key="2">
    <source>
        <dbReference type="SAM" id="MobiDB-lite"/>
    </source>
</evidence>
<dbReference type="InterPro" id="IPR001387">
    <property type="entry name" value="Cro/C1-type_HTH"/>
</dbReference>
<name>A0A9D1DYP7_9FIRM</name>
<feature type="domain" description="HTH cro/C1-type" evidence="3">
    <location>
        <begin position="9"/>
        <end position="63"/>
    </location>
</feature>
<proteinExistence type="predicted"/>
<dbReference type="InterPro" id="IPR010982">
    <property type="entry name" value="Lambda_DNA-bd_dom_sf"/>
</dbReference>
<keyword evidence="1" id="KW-0238">DNA-binding</keyword>
<reference evidence="4" key="1">
    <citation type="submission" date="2020-10" db="EMBL/GenBank/DDBJ databases">
        <authorList>
            <person name="Gilroy R."/>
        </authorList>
    </citation>
    <scope>NUCLEOTIDE SEQUENCE</scope>
    <source>
        <strain evidence="4">CHK189-12415</strain>
    </source>
</reference>
<gene>
    <name evidence="4" type="ORF">IAB37_07735</name>
</gene>
<protein>
    <submittedName>
        <fullName evidence="4">Helix-turn-helix transcriptional regulator</fullName>
    </submittedName>
</protein>
<evidence type="ECO:0000259" key="3">
    <source>
        <dbReference type="PROSITE" id="PS50943"/>
    </source>
</evidence>
<dbReference type="SUPFAM" id="SSF47413">
    <property type="entry name" value="lambda repressor-like DNA-binding domains"/>
    <property type="match status" value="1"/>
</dbReference>
<dbReference type="GO" id="GO:0003677">
    <property type="term" value="F:DNA binding"/>
    <property type="evidence" value="ECO:0007669"/>
    <property type="project" value="UniProtKB-KW"/>
</dbReference>
<dbReference type="EMBL" id="DVHA01000249">
    <property type="protein sequence ID" value="HIR61445.1"/>
    <property type="molecule type" value="Genomic_DNA"/>
</dbReference>
<dbReference type="Proteomes" id="UP000824241">
    <property type="component" value="Unassembled WGS sequence"/>
</dbReference>
<dbReference type="PROSITE" id="PS50943">
    <property type="entry name" value="HTH_CROC1"/>
    <property type="match status" value="1"/>
</dbReference>
<dbReference type="AlphaFoldDB" id="A0A9D1DYP7"/>
<reference evidence="4" key="2">
    <citation type="journal article" date="2021" name="PeerJ">
        <title>Extensive microbial diversity within the chicken gut microbiome revealed by metagenomics and culture.</title>
        <authorList>
            <person name="Gilroy R."/>
            <person name="Ravi A."/>
            <person name="Getino M."/>
            <person name="Pursley I."/>
            <person name="Horton D.L."/>
            <person name="Alikhan N.F."/>
            <person name="Baker D."/>
            <person name="Gharbi K."/>
            <person name="Hall N."/>
            <person name="Watson M."/>
            <person name="Adriaenssens E.M."/>
            <person name="Foster-Nyarko E."/>
            <person name="Jarju S."/>
            <person name="Secka A."/>
            <person name="Antonio M."/>
            <person name="Oren A."/>
            <person name="Chaudhuri R.R."/>
            <person name="La Ragione R."/>
            <person name="Hildebrand F."/>
            <person name="Pallen M.J."/>
        </authorList>
    </citation>
    <scope>NUCLEOTIDE SEQUENCE</scope>
    <source>
        <strain evidence="4">CHK189-12415</strain>
    </source>
</reference>
<comment type="caution">
    <text evidence="4">The sequence shown here is derived from an EMBL/GenBank/DDBJ whole genome shotgun (WGS) entry which is preliminary data.</text>
</comment>
<organism evidence="4 5">
    <name type="scientific">Candidatus Faecivivens stercoravium</name>
    <dbReference type="NCBI Taxonomy" id="2840803"/>
    <lineage>
        <taxon>Bacteria</taxon>
        <taxon>Bacillati</taxon>
        <taxon>Bacillota</taxon>
        <taxon>Clostridia</taxon>
        <taxon>Eubacteriales</taxon>
        <taxon>Oscillospiraceae</taxon>
        <taxon>Oscillospiraceae incertae sedis</taxon>
        <taxon>Candidatus Faecivivens</taxon>
    </lineage>
</organism>
<dbReference type="CDD" id="cd00093">
    <property type="entry name" value="HTH_XRE"/>
    <property type="match status" value="1"/>
</dbReference>
<feature type="region of interest" description="Disordered" evidence="2">
    <location>
        <begin position="67"/>
        <end position="93"/>
    </location>
</feature>
<evidence type="ECO:0000256" key="1">
    <source>
        <dbReference type="ARBA" id="ARBA00023125"/>
    </source>
</evidence>
<evidence type="ECO:0000313" key="5">
    <source>
        <dbReference type="Proteomes" id="UP000824241"/>
    </source>
</evidence>
<dbReference type="SMART" id="SM00530">
    <property type="entry name" value="HTH_XRE"/>
    <property type="match status" value="1"/>
</dbReference>
<evidence type="ECO:0000313" key="4">
    <source>
        <dbReference type="EMBL" id="HIR61445.1"/>
    </source>
</evidence>
<dbReference type="Gene3D" id="1.10.260.40">
    <property type="entry name" value="lambda repressor-like DNA-binding domains"/>
    <property type="match status" value="1"/>
</dbReference>
<accession>A0A9D1DYP7</accession>
<dbReference type="PANTHER" id="PTHR46558">
    <property type="entry name" value="TRACRIPTIONAL REGULATORY PROTEIN-RELATED-RELATED"/>
    <property type="match status" value="1"/>
</dbReference>
<dbReference type="PANTHER" id="PTHR46558:SF11">
    <property type="entry name" value="HTH-TYPE TRANSCRIPTIONAL REGULATOR XRE"/>
    <property type="match status" value="1"/>
</dbReference>
<dbReference type="Pfam" id="PF01381">
    <property type="entry name" value="HTH_3"/>
    <property type="match status" value="1"/>
</dbReference>